<organism evidence="1 2">
    <name type="scientific">Ideonella lacteola</name>
    <dbReference type="NCBI Taxonomy" id="2984193"/>
    <lineage>
        <taxon>Bacteria</taxon>
        <taxon>Pseudomonadati</taxon>
        <taxon>Pseudomonadota</taxon>
        <taxon>Betaproteobacteria</taxon>
        <taxon>Burkholderiales</taxon>
        <taxon>Sphaerotilaceae</taxon>
        <taxon>Ideonella</taxon>
    </lineage>
</organism>
<dbReference type="Gene3D" id="3.10.450.610">
    <property type="match status" value="1"/>
</dbReference>
<reference evidence="1 2" key="1">
    <citation type="submission" date="2024-04" db="EMBL/GenBank/DDBJ databases">
        <title>Novel species of the genus Ideonella isolated from streams.</title>
        <authorList>
            <person name="Lu H."/>
        </authorList>
    </citation>
    <scope>NUCLEOTIDE SEQUENCE [LARGE SCALE GENOMIC DNA]</scope>
    <source>
        <strain evidence="1 2">DXS29W</strain>
    </source>
</reference>
<keyword evidence="2" id="KW-1185">Reference proteome</keyword>
<gene>
    <name evidence="1" type="ORF">AACH06_09420</name>
</gene>
<proteinExistence type="predicted"/>
<dbReference type="RefSeq" id="WP_341425399.1">
    <property type="nucleotide sequence ID" value="NZ_JBBUTG010000004.1"/>
</dbReference>
<dbReference type="Proteomes" id="UP001371218">
    <property type="component" value="Unassembled WGS sequence"/>
</dbReference>
<accession>A0ABU9BRA6</accession>
<evidence type="ECO:0008006" key="3">
    <source>
        <dbReference type="Google" id="ProtNLM"/>
    </source>
</evidence>
<protein>
    <recommendedName>
        <fullName evidence="3">DUF4902 domain-containing protein</fullName>
    </recommendedName>
</protein>
<evidence type="ECO:0000313" key="2">
    <source>
        <dbReference type="Proteomes" id="UP001371218"/>
    </source>
</evidence>
<name>A0ABU9BRA6_9BURK</name>
<dbReference type="EMBL" id="JBBUTG010000004">
    <property type="protein sequence ID" value="MEK8031033.1"/>
    <property type="molecule type" value="Genomic_DNA"/>
</dbReference>
<sequence>MHTTSSVSMPPPWALYAWPAIFCQASIKRKARFVHLGTRVTTSGSRGSPCAGQTVWSEYLDEGQAGLAWDWIQIAEGVVAMANPLCVVTNLRLVGEHGEPLAARESALHLSRMVCQLPWQDEVWRVVQAA</sequence>
<comment type="caution">
    <text evidence="1">The sequence shown here is derived from an EMBL/GenBank/DDBJ whole genome shotgun (WGS) entry which is preliminary data.</text>
</comment>
<evidence type="ECO:0000313" key="1">
    <source>
        <dbReference type="EMBL" id="MEK8031033.1"/>
    </source>
</evidence>